<dbReference type="GO" id="GO:0046872">
    <property type="term" value="F:metal ion binding"/>
    <property type="evidence" value="ECO:0007669"/>
    <property type="project" value="UniProtKB-KW"/>
</dbReference>
<sequence>MKKTKNHNTNKIKVLILKPLFTDDELNKREGGLIELTDCKKIITKNTDAYYIDEKTGKKKLLFKFRKNVIPNEICINAYNALEAHAKKKNSNRGAAAGKLSMRRLPKNVGSIIKADKFRVFYKTKEGKITKDNVGNISSSNIAGYYDKPDRNAYTKLRKQGMSKMSKKASVTTDVHGVPMCRMTKFTRDQPEKWKQVIPLVKEINKQYEILTPEYYDIQMKRASMVPKFQIADTAYSTITVNYDWRTSIHKDKNDYDEGFGNLTVLEKAKSKLPPNDKHNNKSHTPDNNTTYKGGYLVFPKFGIGIDVRQTDTLAMDVHQYHANTEIIGEGRLSVVCYLRKQMINCMKKK</sequence>
<evidence type="ECO:0000256" key="3">
    <source>
        <dbReference type="ARBA" id="ARBA00022964"/>
    </source>
</evidence>
<comment type="cofactor">
    <cofactor evidence="1">
        <name>Fe(2+)</name>
        <dbReference type="ChEBI" id="CHEBI:29033"/>
    </cofactor>
</comment>
<reference evidence="7" key="1">
    <citation type="journal article" date="2020" name="Nature">
        <title>Giant virus diversity and host interactions through global metagenomics.</title>
        <authorList>
            <person name="Schulz F."/>
            <person name="Roux S."/>
            <person name="Paez-Espino D."/>
            <person name="Jungbluth S."/>
            <person name="Walsh D.A."/>
            <person name="Denef V.J."/>
            <person name="McMahon K.D."/>
            <person name="Konstantinidis K.T."/>
            <person name="Eloe-Fadrosh E.A."/>
            <person name="Kyrpides N.C."/>
            <person name="Woyke T."/>
        </authorList>
    </citation>
    <scope>NUCLEOTIDE SEQUENCE</scope>
    <source>
        <strain evidence="7">GVMAG-M-3300009161-52</strain>
    </source>
</reference>
<evidence type="ECO:0000256" key="2">
    <source>
        <dbReference type="ARBA" id="ARBA00022723"/>
    </source>
</evidence>
<name>A0A6C0EYK2_9ZZZZ</name>
<evidence type="ECO:0000259" key="6">
    <source>
        <dbReference type="Pfam" id="PF12851"/>
    </source>
</evidence>
<dbReference type="InterPro" id="IPR024779">
    <property type="entry name" value="2OGFeDO_JBP1/TET_oxygenase_dom"/>
</dbReference>
<evidence type="ECO:0000256" key="5">
    <source>
        <dbReference type="ARBA" id="ARBA00023004"/>
    </source>
</evidence>
<keyword evidence="5" id="KW-0408">Iron</keyword>
<dbReference type="AlphaFoldDB" id="A0A6C0EYK2"/>
<dbReference type="GO" id="GO:0051213">
    <property type="term" value="F:dioxygenase activity"/>
    <property type="evidence" value="ECO:0007669"/>
    <property type="project" value="UniProtKB-KW"/>
</dbReference>
<organism evidence="7">
    <name type="scientific">viral metagenome</name>
    <dbReference type="NCBI Taxonomy" id="1070528"/>
    <lineage>
        <taxon>unclassified sequences</taxon>
        <taxon>metagenomes</taxon>
        <taxon>organismal metagenomes</taxon>
    </lineage>
</organism>
<evidence type="ECO:0000313" key="7">
    <source>
        <dbReference type="EMBL" id="QHT33852.1"/>
    </source>
</evidence>
<keyword evidence="4" id="KW-0560">Oxidoreductase</keyword>
<evidence type="ECO:0000256" key="4">
    <source>
        <dbReference type="ARBA" id="ARBA00023002"/>
    </source>
</evidence>
<evidence type="ECO:0000256" key="1">
    <source>
        <dbReference type="ARBA" id="ARBA00001954"/>
    </source>
</evidence>
<feature type="domain" description="2OGFeDO JBP1/TET oxygenase" evidence="6">
    <location>
        <begin position="180"/>
        <end position="341"/>
    </location>
</feature>
<accession>A0A6C0EYK2</accession>
<dbReference type="EMBL" id="MN738979">
    <property type="protein sequence ID" value="QHT33852.1"/>
    <property type="molecule type" value="Genomic_DNA"/>
</dbReference>
<dbReference type="Pfam" id="PF12851">
    <property type="entry name" value="Tet_JBP"/>
    <property type="match status" value="1"/>
</dbReference>
<keyword evidence="2" id="KW-0479">Metal-binding</keyword>
<keyword evidence="3" id="KW-0223">Dioxygenase</keyword>
<proteinExistence type="predicted"/>
<protein>
    <recommendedName>
        <fullName evidence="6">2OGFeDO JBP1/TET oxygenase domain-containing protein</fullName>
    </recommendedName>
</protein>